<dbReference type="Proteomes" id="UP001255246">
    <property type="component" value="Unassembled WGS sequence"/>
</dbReference>
<keyword evidence="1" id="KW-1015">Disulfide bond</keyword>
<keyword evidence="4" id="KW-1185">Reference proteome</keyword>
<gene>
    <name evidence="3" type="ORF">RM706_07055</name>
</gene>
<dbReference type="PROSITE" id="PS51257">
    <property type="entry name" value="PROKAR_LIPOPROTEIN"/>
    <property type="match status" value="1"/>
</dbReference>
<proteinExistence type="predicted"/>
<reference evidence="3 4" key="1">
    <citation type="submission" date="2023-09" db="EMBL/GenBank/DDBJ databases">
        <authorList>
            <person name="Rey-Velasco X."/>
        </authorList>
    </citation>
    <scope>NUCLEOTIDE SEQUENCE [LARGE SCALE GENOMIC DNA]</scope>
    <source>
        <strain evidence="3 4">F388</strain>
    </source>
</reference>
<name>A0ABU3ACZ5_9FLAO</name>
<evidence type="ECO:0000259" key="2">
    <source>
        <dbReference type="PROSITE" id="PS50279"/>
    </source>
</evidence>
<dbReference type="PANTHER" id="PTHR10083">
    <property type="entry name" value="KUNITZ-TYPE PROTEASE INHIBITOR-RELATED"/>
    <property type="match status" value="1"/>
</dbReference>
<organism evidence="3 4">
    <name type="scientific">Croceitalea rosinachiae</name>
    <dbReference type="NCBI Taxonomy" id="3075596"/>
    <lineage>
        <taxon>Bacteria</taxon>
        <taxon>Pseudomonadati</taxon>
        <taxon>Bacteroidota</taxon>
        <taxon>Flavobacteriia</taxon>
        <taxon>Flavobacteriales</taxon>
        <taxon>Flavobacteriaceae</taxon>
        <taxon>Croceitalea</taxon>
    </lineage>
</organism>
<dbReference type="RefSeq" id="WP_311350324.1">
    <property type="nucleotide sequence ID" value="NZ_JAVRHR010000001.1"/>
</dbReference>
<sequence>MKEYLIFALTILTLSSCSNDDELSQDDLDVQLLEIRALSEGEVCNDVADWRFVAIGAKACGGPSGYMAYSIKIDTLSFFAKVEEYTSAQKQYNMDNGIISDCAIDPIPVGIQCKDDVAVLIYSRCELLPDSGPCFAAFTKYYFDKEEQACKEFIWGGCEGVVPFDTLEECKVCEDGS</sequence>
<dbReference type="PANTHER" id="PTHR10083:SF374">
    <property type="entry name" value="BPTI_KUNITZ INHIBITOR DOMAIN-CONTAINING PROTEIN"/>
    <property type="match status" value="1"/>
</dbReference>
<accession>A0ABU3ACZ5</accession>
<feature type="domain" description="BPTI/Kunitz inhibitor" evidence="2">
    <location>
        <begin position="125"/>
        <end position="177"/>
    </location>
</feature>
<evidence type="ECO:0000313" key="3">
    <source>
        <dbReference type="EMBL" id="MDT0606781.1"/>
    </source>
</evidence>
<comment type="caution">
    <text evidence="3">The sequence shown here is derived from an EMBL/GenBank/DDBJ whole genome shotgun (WGS) entry which is preliminary data.</text>
</comment>
<dbReference type="InterPro" id="IPR036880">
    <property type="entry name" value="Kunitz_BPTI_sf"/>
</dbReference>
<dbReference type="PROSITE" id="PS50279">
    <property type="entry name" value="BPTI_KUNITZ_2"/>
    <property type="match status" value="1"/>
</dbReference>
<dbReference type="SUPFAM" id="SSF57362">
    <property type="entry name" value="BPTI-like"/>
    <property type="match status" value="1"/>
</dbReference>
<dbReference type="CDD" id="cd00109">
    <property type="entry name" value="Kunitz-type"/>
    <property type="match status" value="1"/>
</dbReference>
<dbReference type="EMBL" id="JAVRHR010000001">
    <property type="protein sequence ID" value="MDT0606781.1"/>
    <property type="molecule type" value="Genomic_DNA"/>
</dbReference>
<evidence type="ECO:0000256" key="1">
    <source>
        <dbReference type="ARBA" id="ARBA00023157"/>
    </source>
</evidence>
<protein>
    <submittedName>
        <fullName evidence="3">BPTI/Kunitz domain-containing protein</fullName>
    </submittedName>
</protein>
<dbReference type="Pfam" id="PF00014">
    <property type="entry name" value="Kunitz_BPTI"/>
    <property type="match status" value="1"/>
</dbReference>
<dbReference type="SMART" id="SM00131">
    <property type="entry name" value="KU"/>
    <property type="match status" value="1"/>
</dbReference>
<dbReference type="InterPro" id="IPR002223">
    <property type="entry name" value="Kunitz_BPTI"/>
</dbReference>
<evidence type="ECO:0000313" key="4">
    <source>
        <dbReference type="Proteomes" id="UP001255246"/>
    </source>
</evidence>
<dbReference type="InterPro" id="IPR050098">
    <property type="entry name" value="TFPI/VKTCI-like"/>
</dbReference>
<dbReference type="Gene3D" id="4.10.410.10">
    <property type="entry name" value="Pancreatic trypsin inhibitor Kunitz domain"/>
    <property type="match status" value="1"/>
</dbReference>